<reference evidence="1 2" key="1">
    <citation type="submission" date="2020-03" db="EMBL/GenBank/DDBJ databases">
        <title>Genomic Encyclopedia of Type Strains, Phase IV (KMG-IV): sequencing the most valuable type-strain genomes for metagenomic binning, comparative biology and taxonomic classification.</title>
        <authorList>
            <person name="Goeker M."/>
        </authorList>
    </citation>
    <scope>NUCLEOTIDE SEQUENCE [LARGE SCALE GENOMIC DNA]</scope>
    <source>
        <strain evidence="1 2">DSM 25229</strain>
    </source>
</reference>
<sequence length="90" mass="10208">MDFDDQLRRYFGTADLSAIHPEAHAAGTERMRVDFGLETNPGRRFALWALMYMLGVAPDLDVAFKDEAERNTARDFMDMVDRQVSAEPPA</sequence>
<dbReference type="EMBL" id="JAATIT010000001">
    <property type="protein sequence ID" value="NJB88721.1"/>
    <property type="molecule type" value="Genomic_DNA"/>
</dbReference>
<dbReference type="AlphaFoldDB" id="A0A7X5XPN7"/>
<keyword evidence="2" id="KW-1185">Reference proteome</keyword>
<gene>
    <name evidence="1" type="ORF">GGR90_000873</name>
</gene>
<name>A0A7X5XPN7_9SPHN</name>
<evidence type="ECO:0000313" key="2">
    <source>
        <dbReference type="Proteomes" id="UP000535078"/>
    </source>
</evidence>
<protein>
    <submittedName>
        <fullName evidence="1">Uncharacterized protein</fullName>
    </submittedName>
</protein>
<dbReference type="Proteomes" id="UP000535078">
    <property type="component" value="Unassembled WGS sequence"/>
</dbReference>
<evidence type="ECO:0000313" key="1">
    <source>
        <dbReference type="EMBL" id="NJB88721.1"/>
    </source>
</evidence>
<organism evidence="1 2">
    <name type="scientific">Sphingopyxis italica</name>
    <dbReference type="NCBI Taxonomy" id="1129133"/>
    <lineage>
        <taxon>Bacteria</taxon>
        <taxon>Pseudomonadati</taxon>
        <taxon>Pseudomonadota</taxon>
        <taxon>Alphaproteobacteria</taxon>
        <taxon>Sphingomonadales</taxon>
        <taxon>Sphingomonadaceae</taxon>
        <taxon>Sphingopyxis</taxon>
    </lineage>
</organism>
<accession>A0A7X5XPN7</accession>
<proteinExistence type="predicted"/>
<comment type="caution">
    <text evidence="1">The sequence shown here is derived from an EMBL/GenBank/DDBJ whole genome shotgun (WGS) entry which is preliminary data.</text>
</comment>
<dbReference type="RefSeq" id="WP_167919636.1">
    <property type="nucleotide sequence ID" value="NZ_JAATIT010000001.1"/>
</dbReference>